<dbReference type="InterPro" id="IPR013221">
    <property type="entry name" value="Mur_ligase_cen"/>
</dbReference>
<dbReference type="OrthoDB" id="9803907at2"/>
<evidence type="ECO:0000256" key="2">
    <source>
        <dbReference type="ARBA" id="ARBA00009060"/>
    </source>
</evidence>
<dbReference type="GO" id="GO:0071161">
    <property type="term" value="F:cyanophycin synthetase activity (L-arginine-adding)"/>
    <property type="evidence" value="ECO:0007669"/>
    <property type="project" value="UniProtKB-EC"/>
</dbReference>
<comment type="subunit">
    <text evidence="3">Homodimer.</text>
</comment>
<dbReference type="EMBL" id="WMIF01000005">
    <property type="protein sequence ID" value="MTH33990.1"/>
    <property type="molecule type" value="Genomic_DNA"/>
</dbReference>
<dbReference type="Pfam" id="PF08245">
    <property type="entry name" value="Mur_ligase_M"/>
    <property type="match status" value="1"/>
</dbReference>
<comment type="catalytic activity">
    <reaction evidence="8">
        <text>[L-4-(L-arginin-2-N-yl)aspartate](n)-L-aspartate + L-arginine + ATP = [L-4-(L-arginin-2-N-yl)aspartate](n+1) + ADP + phosphate + H(+)</text>
        <dbReference type="Rhea" id="RHEA:23888"/>
        <dbReference type="Rhea" id="RHEA-COMP:13732"/>
        <dbReference type="Rhea" id="RHEA-COMP:13733"/>
        <dbReference type="ChEBI" id="CHEBI:15378"/>
        <dbReference type="ChEBI" id="CHEBI:30616"/>
        <dbReference type="ChEBI" id="CHEBI:32682"/>
        <dbReference type="ChEBI" id="CHEBI:43474"/>
        <dbReference type="ChEBI" id="CHEBI:137986"/>
        <dbReference type="ChEBI" id="CHEBI:137990"/>
        <dbReference type="ChEBI" id="CHEBI:456216"/>
        <dbReference type="EC" id="6.3.2.30"/>
    </reaction>
</comment>
<dbReference type="GO" id="GO:0005524">
    <property type="term" value="F:ATP binding"/>
    <property type="evidence" value="ECO:0007669"/>
    <property type="project" value="UniProtKB-UniRule"/>
</dbReference>
<dbReference type="Pfam" id="PF02875">
    <property type="entry name" value="Mur_ligase_C"/>
    <property type="match status" value="1"/>
</dbReference>
<dbReference type="EC" id="6.3.2.30" evidence="4"/>
<dbReference type="SUPFAM" id="SSF53244">
    <property type="entry name" value="MurD-like peptide ligases, peptide-binding domain"/>
    <property type="match status" value="1"/>
</dbReference>
<dbReference type="InterPro" id="IPR036565">
    <property type="entry name" value="Mur-like_cat_sf"/>
</dbReference>
<dbReference type="EC" id="6.3.2.29" evidence="5"/>
<gene>
    <name evidence="12" type="primary">cphA</name>
    <name evidence="12" type="ORF">GL279_05185</name>
</gene>
<dbReference type="PANTHER" id="PTHR23135">
    <property type="entry name" value="MUR LIGASE FAMILY MEMBER"/>
    <property type="match status" value="1"/>
</dbReference>
<dbReference type="PROSITE" id="PS50975">
    <property type="entry name" value="ATP_GRASP"/>
    <property type="match status" value="1"/>
</dbReference>
<dbReference type="InterPro" id="IPR013815">
    <property type="entry name" value="ATP_grasp_subdomain_1"/>
</dbReference>
<evidence type="ECO:0000259" key="11">
    <source>
        <dbReference type="PROSITE" id="PS50975"/>
    </source>
</evidence>
<evidence type="ECO:0000256" key="8">
    <source>
        <dbReference type="ARBA" id="ARBA00048094"/>
    </source>
</evidence>
<dbReference type="Gene3D" id="3.30.1490.20">
    <property type="entry name" value="ATP-grasp fold, A domain"/>
    <property type="match status" value="1"/>
</dbReference>
<dbReference type="Pfam" id="PF13549">
    <property type="entry name" value="ATP-grasp_5"/>
    <property type="match status" value="1"/>
</dbReference>
<dbReference type="Proteomes" id="UP000442533">
    <property type="component" value="Unassembled WGS sequence"/>
</dbReference>
<evidence type="ECO:0000256" key="4">
    <source>
        <dbReference type="ARBA" id="ARBA00012968"/>
    </source>
</evidence>
<keyword evidence="10" id="KW-0547">Nucleotide-binding</keyword>
<evidence type="ECO:0000313" key="12">
    <source>
        <dbReference type="EMBL" id="MTH33990.1"/>
    </source>
</evidence>
<proteinExistence type="inferred from homology"/>
<evidence type="ECO:0000256" key="5">
    <source>
        <dbReference type="ARBA" id="ARBA00013005"/>
    </source>
</evidence>
<dbReference type="PANTHER" id="PTHR23135:SF18">
    <property type="entry name" value="CYANOPHYCIN SYNTHETASE"/>
    <property type="match status" value="1"/>
</dbReference>
<evidence type="ECO:0000256" key="6">
    <source>
        <dbReference type="ARBA" id="ARBA00022036"/>
    </source>
</evidence>
<keyword evidence="10" id="KW-0067">ATP-binding</keyword>
<evidence type="ECO:0000256" key="7">
    <source>
        <dbReference type="ARBA" id="ARBA00031353"/>
    </source>
</evidence>
<evidence type="ECO:0000256" key="10">
    <source>
        <dbReference type="PROSITE-ProRule" id="PRU00409"/>
    </source>
</evidence>
<keyword evidence="13" id="KW-1185">Reference proteome</keyword>
<comment type="caution">
    <text evidence="12">The sequence shown here is derived from an EMBL/GenBank/DDBJ whole genome shotgun (WGS) entry which is preliminary data.</text>
</comment>
<sequence length="908" mass="97335">MNIESTSVYVGPNVHANQPLVRLGLDVKPAYAEALERQGVKVLDQLAGALPGLARDQADWIAALRDGAPLSVGDLVARLALALQHAAGVDGALAWSSPTDDPDFVEVFYSYDNEDIGLEAGEVACDMLAAIARAEGDAPALAEDVEDFLTYADKRSLGPSAMELVRAARARDIPVYRLNDASLIQVGQGKYQQRIEAALTSKTPHIAVEIASDKNLCNQILTDLGLPVPKQRLVYDADEALSAADRIGYPVVIKPLDGNHGRGVTVNITSPEGVAPAFDIADAEGSAVVVETMLQGDDHRLLVVDGKLVAAARRVPGHVRGDGRHSIAELVGIVNQDPRRGVGHENVLTRLELDEQALRLLDERGYTPDSTPPEGEEVYLRKTANISTGGTAVDCTDTIHPDNRLMAERAIRAIGLDVGAVDFLTTDITRSYRETGGGICEINAGPGLRMHIAPSEGTPRDVGGAIMDMLFPQGSQARVPIAALTGTNGKTTCSRMLAHILKMAGHVVGQTSTDAVMIDGNVTVKGDMTGPVSARMVLRDPTVDIAVLETARGGIVRSGLGYNFCDVGAVLNVTSDHLGLGGVDTLDGLAKVKQVIAQITRGTVVLNADDEHTLKMAAVSPAQRIMYVTRNPEHELVREHIRLGQPAMVLEQGLNGDQIVIYDKGLQLPLIWTHLIPATLEGKALHNVENAMFAAGMAYALGKTLDQIRSGLRTFDNTFFQSPGRMNVFDEHGFRVILDYGHNEAAVGAMVDLVDRLKPRGQRIVCVTCPGDRRDEDVTAIARKVAGHFDSYICHRDDNLRNRAPDEMPRLMRAALIAEGVDPAAITIIEEEELALGAALDRAGRDDLILFFCENITRSWKQIIHFTPAFGAPEPEPVSSRLAASGFDVPAGYVVSADARGVLIVPQA</sequence>
<accession>A0A844H3E2</accession>
<dbReference type="GO" id="GO:0071160">
    <property type="term" value="F:cyanophycin synthetase activity (L-aspartate-adding)"/>
    <property type="evidence" value="ECO:0007669"/>
    <property type="project" value="UniProtKB-EC"/>
</dbReference>
<dbReference type="Gene3D" id="3.40.1190.10">
    <property type="entry name" value="Mur-like, catalytic domain"/>
    <property type="match status" value="1"/>
</dbReference>
<feature type="domain" description="ATP-grasp" evidence="11">
    <location>
        <begin position="218"/>
        <end position="471"/>
    </location>
</feature>
<evidence type="ECO:0000313" key="13">
    <source>
        <dbReference type="Proteomes" id="UP000442533"/>
    </source>
</evidence>
<dbReference type="NCBIfam" id="NF010623">
    <property type="entry name" value="PRK14016.1"/>
    <property type="match status" value="1"/>
</dbReference>
<dbReference type="AlphaFoldDB" id="A0A844H3E2"/>
<evidence type="ECO:0000256" key="1">
    <source>
        <dbReference type="ARBA" id="ARBA00003184"/>
    </source>
</evidence>
<protein>
    <recommendedName>
        <fullName evidence="6">Cyanophycin synthetase</fullName>
        <ecNumber evidence="5">6.3.2.29</ecNumber>
        <ecNumber evidence="4">6.3.2.30</ecNumber>
    </recommendedName>
    <alternativeName>
        <fullName evidence="7">Cyanophycin synthase</fullName>
    </alternativeName>
</protein>
<comment type="function">
    <text evidence="1">Catalyzes the ATP-dependent polymerization of arginine and aspartate to multi-L-arginyl-poly-L-aspartic acid (cyanophycin; a water-insoluble reserve polymer).</text>
</comment>
<dbReference type="InterPro" id="IPR011761">
    <property type="entry name" value="ATP-grasp"/>
</dbReference>
<dbReference type="RefSeq" id="WP_155063551.1">
    <property type="nucleotide sequence ID" value="NZ_WMIF01000005.1"/>
</dbReference>
<evidence type="ECO:0000256" key="3">
    <source>
        <dbReference type="ARBA" id="ARBA00011738"/>
    </source>
</evidence>
<dbReference type="InterPro" id="IPR004101">
    <property type="entry name" value="Mur_ligase_C"/>
</dbReference>
<organism evidence="12 13">
    <name type="scientific">Paracoccus limosus</name>
    <dbReference type="NCBI Taxonomy" id="913252"/>
    <lineage>
        <taxon>Bacteria</taxon>
        <taxon>Pseudomonadati</taxon>
        <taxon>Pseudomonadota</taxon>
        <taxon>Alphaproteobacteria</taxon>
        <taxon>Rhodobacterales</taxon>
        <taxon>Paracoccaceae</taxon>
        <taxon>Paracoccus</taxon>
    </lineage>
</organism>
<keyword evidence="12" id="KW-0436">Ligase</keyword>
<name>A0A844H3E2_9RHOB</name>
<dbReference type="SUPFAM" id="SSF53623">
    <property type="entry name" value="MurD-like peptide ligases, catalytic domain"/>
    <property type="match status" value="1"/>
</dbReference>
<dbReference type="NCBIfam" id="TIGR02068">
    <property type="entry name" value="cya_phycin_syn"/>
    <property type="match status" value="1"/>
</dbReference>
<dbReference type="InterPro" id="IPR036615">
    <property type="entry name" value="Mur_ligase_C_dom_sf"/>
</dbReference>
<dbReference type="InterPro" id="IPR011810">
    <property type="entry name" value="Cya_phycin_syn"/>
</dbReference>
<reference evidence="12 13" key="1">
    <citation type="submission" date="2019-11" db="EMBL/GenBank/DDBJ databases">
        <authorList>
            <person name="Dong K."/>
        </authorList>
    </citation>
    <scope>NUCLEOTIDE SEQUENCE [LARGE SCALE GENOMIC DNA]</scope>
    <source>
        <strain evidence="12 13">JCM 17370</strain>
    </source>
</reference>
<dbReference type="SUPFAM" id="SSF56059">
    <property type="entry name" value="Glutathione synthetase ATP-binding domain-like"/>
    <property type="match status" value="1"/>
</dbReference>
<evidence type="ECO:0000256" key="9">
    <source>
        <dbReference type="ARBA" id="ARBA00048425"/>
    </source>
</evidence>
<dbReference type="GO" id="GO:0046872">
    <property type="term" value="F:metal ion binding"/>
    <property type="evidence" value="ECO:0007669"/>
    <property type="project" value="InterPro"/>
</dbReference>
<comment type="similarity">
    <text evidence="2">In the C-terminal section; belongs to the MurCDEF family.</text>
</comment>
<dbReference type="Gene3D" id="3.30.470.20">
    <property type="entry name" value="ATP-grasp fold, B domain"/>
    <property type="match status" value="1"/>
</dbReference>
<comment type="catalytic activity">
    <reaction evidence="9">
        <text>[L-4-(L-arginin-2-N-yl)aspartate](n) + L-aspartate + ATP = [L-4-(L-arginin-2-N-yl)aspartate](n)-L-aspartate + ADP + phosphate + H(+)</text>
        <dbReference type="Rhea" id="RHEA:13277"/>
        <dbReference type="Rhea" id="RHEA-COMP:13728"/>
        <dbReference type="Rhea" id="RHEA-COMP:13733"/>
        <dbReference type="ChEBI" id="CHEBI:15378"/>
        <dbReference type="ChEBI" id="CHEBI:29991"/>
        <dbReference type="ChEBI" id="CHEBI:30616"/>
        <dbReference type="ChEBI" id="CHEBI:43474"/>
        <dbReference type="ChEBI" id="CHEBI:137986"/>
        <dbReference type="ChEBI" id="CHEBI:137990"/>
        <dbReference type="ChEBI" id="CHEBI:456216"/>
        <dbReference type="EC" id="6.3.2.29"/>
    </reaction>
</comment>
<dbReference type="Gene3D" id="3.90.190.20">
    <property type="entry name" value="Mur ligase, C-terminal domain"/>
    <property type="match status" value="1"/>
</dbReference>